<reference evidence="2" key="2">
    <citation type="submission" date="2015-10" db="EMBL/GenBank/DDBJ databases">
        <title>Improved Draft Genome Sequence of Clostridium pasteurianum Strain ATCC 6013 (DSM 525) Using a Hybrid Next-Generation Sequencing Approach.</title>
        <authorList>
            <person name="Pyne M.E."/>
            <person name="Utturkar S.M."/>
            <person name="Brown S.D."/>
            <person name="Moo-Young M."/>
            <person name="Chung D.A."/>
            <person name="Chou P.C."/>
        </authorList>
    </citation>
    <scope>NUCLEOTIDE SEQUENCE</scope>
    <source>
        <strain evidence="2">ATCC 6013</strain>
    </source>
</reference>
<sequence>MHNHTYFEERVDKLAMLYMEKHYDISTMSVDEFVKAFNKTCNEIIDSIESSNNS</sequence>
<evidence type="ECO:0000313" key="3">
    <source>
        <dbReference type="Proteomes" id="UP000028042"/>
    </source>
</evidence>
<dbReference type="EMBL" id="CP009268">
    <property type="protein sequence ID" value="AJA54053.1"/>
    <property type="molecule type" value="Genomic_DNA"/>
</dbReference>
<proteinExistence type="predicted"/>
<dbReference type="EMBL" id="JPGY02000001">
    <property type="protein sequence ID" value="KRU13922.1"/>
    <property type="molecule type" value="Genomic_DNA"/>
</dbReference>
<dbReference type="GeneID" id="93076276"/>
<dbReference type="Proteomes" id="UP000030905">
    <property type="component" value="Chromosome"/>
</dbReference>
<evidence type="ECO:0000313" key="1">
    <source>
        <dbReference type="EMBL" id="AJA54053.1"/>
    </source>
</evidence>
<evidence type="ECO:0000313" key="4">
    <source>
        <dbReference type="Proteomes" id="UP000030905"/>
    </source>
</evidence>
<dbReference type="Proteomes" id="UP000028042">
    <property type="component" value="Unassembled WGS sequence"/>
</dbReference>
<accession>A0A0H3JBP0</accession>
<dbReference type="KEGG" id="cpat:CLPA_c40360"/>
<reference evidence="2 3" key="3">
    <citation type="journal article" name="Genome Announc.">
        <title>Improved Draft Genome Sequence of Clostridium pasteurianum Strain ATCC 6013 (DSM 525) Using a Hybrid Next-Generation Sequencing Approach.</title>
        <authorList>
            <person name="Pyne M.E."/>
            <person name="Utturkar S."/>
            <person name="Brown S.D."/>
            <person name="Moo-Young M."/>
            <person name="Chung D.A."/>
            <person name="Chou C.P."/>
        </authorList>
    </citation>
    <scope>NUCLEOTIDE SEQUENCE [LARGE SCALE GENOMIC DNA]</scope>
    <source>
        <strain evidence="2 3">ATCC 6013</strain>
    </source>
</reference>
<dbReference type="KEGG" id="cpae:CPAST_c40360"/>
<organism evidence="1 4">
    <name type="scientific">Clostridium pasteurianum DSM 525 = ATCC 6013</name>
    <dbReference type="NCBI Taxonomy" id="1262449"/>
    <lineage>
        <taxon>Bacteria</taxon>
        <taxon>Bacillati</taxon>
        <taxon>Bacillota</taxon>
        <taxon>Clostridia</taxon>
        <taxon>Eubacteriales</taxon>
        <taxon>Clostridiaceae</taxon>
        <taxon>Clostridium</taxon>
    </lineage>
</organism>
<dbReference type="eggNOG" id="ENOG503283V">
    <property type="taxonomic scope" value="Bacteria"/>
</dbReference>
<name>A0A0H3JBP0_CLOPA</name>
<dbReference type="RefSeq" id="WP_003444951.1">
    <property type="nucleotide sequence ID" value="NZ_ANZB01000006.1"/>
</dbReference>
<dbReference type="AlphaFoldDB" id="A0A0H3JBP0"/>
<evidence type="ECO:0000313" key="2">
    <source>
        <dbReference type="EMBL" id="KRU13922.1"/>
    </source>
</evidence>
<reference evidence="1 4" key="1">
    <citation type="journal article" date="2015" name="Genome Announc.">
        <title>Complete Genome Sequence of the Nitrogen-Fixing and Solvent-Producing Clostridium pasteurianum DSM 525.</title>
        <authorList>
            <person name="Poehlein A."/>
            <person name="Grosse-Honebrink A."/>
            <person name="Zhang Y."/>
            <person name="Minton N.P."/>
            <person name="Daniel R."/>
        </authorList>
    </citation>
    <scope>NUCLEOTIDE SEQUENCE [LARGE SCALE GENOMIC DNA]</scope>
    <source>
        <strain evidence="1">DSM 525</strain>
        <strain evidence="4">DSM 525 / ATCC 6013</strain>
    </source>
</reference>
<keyword evidence="4" id="KW-1185">Reference proteome</keyword>
<protein>
    <submittedName>
        <fullName evidence="1">Uncharacterized protein</fullName>
    </submittedName>
</protein>
<dbReference type="PATRIC" id="fig|1262449.3.peg.2095"/>
<gene>
    <name evidence="1" type="ORF">CLPA_c40360</name>
    <name evidence="2" type="ORF">CP6013_03178</name>
</gene>